<feature type="chain" id="PRO_5008521170" evidence="2">
    <location>
        <begin position="17"/>
        <end position="332"/>
    </location>
</feature>
<reference evidence="4" key="1">
    <citation type="submission" date="2016-06" db="EMBL/GenBank/DDBJ databases">
        <title>First high quality genome sequence of Plasmodium coatneyi using continuous long reads from single molecule, real-time sequencing.</title>
        <authorList>
            <person name="Chien J.-T."/>
            <person name="Pakala S.B."/>
            <person name="Geraldo J.A."/>
            <person name="Lapp S.A."/>
            <person name="Barnwell J.W."/>
            <person name="Kissinger J.C."/>
            <person name="Galinski M.R."/>
            <person name="Humphrey J.C."/>
        </authorList>
    </citation>
    <scope>NUCLEOTIDE SEQUENCE [LARGE SCALE GENOMIC DNA]</scope>
    <source>
        <strain evidence="4">Hackeri</strain>
    </source>
</reference>
<dbReference type="GO" id="GO:0006508">
    <property type="term" value="P:proteolysis"/>
    <property type="evidence" value="ECO:0007669"/>
    <property type="project" value="UniProtKB-KW"/>
</dbReference>
<organism evidence="3 4">
    <name type="scientific">Plasmodium coatneyi</name>
    <dbReference type="NCBI Taxonomy" id="208452"/>
    <lineage>
        <taxon>Eukaryota</taxon>
        <taxon>Sar</taxon>
        <taxon>Alveolata</taxon>
        <taxon>Apicomplexa</taxon>
        <taxon>Aconoidasida</taxon>
        <taxon>Haemosporida</taxon>
        <taxon>Plasmodiidae</taxon>
        <taxon>Plasmodium</taxon>
    </lineage>
</organism>
<dbReference type="RefSeq" id="XP_019912551.1">
    <property type="nucleotide sequence ID" value="XM_020056950.1"/>
</dbReference>
<evidence type="ECO:0000256" key="2">
    <source>
        <dbReference type="SAM" id="SignalP"/>
    </source>
</evidence>
<dbReference type="GO" id="GO:0008233">
    <property type="term" value="F:peptidase activity"/>
    <property type="evidence" value="ECO:0007669"/>
    <property type="project" value="UniProtKB-KW"/>
</dbReference>
<accession>A0A1B1DST2</accession>
<proteinExistence type="predicted"/>
<dbReference type="VEuPathDB" id="PlasmoDB:PCOAH_00001330"/>
<feature type="region of interest" description="Disordered" evidence="1">
    <location>
        <begin position="164"/>
        <end position="183"/>
    </location>
</feature>
<protein>
    <submittedName>
        <fullName evidence="3">DegP-like serine protease 1</fullName>
    </submittedName>
</protein>
<keyword evidence="3" id="KW-0645">Protease</keyword>
<dbReference type="GeneID" id="30906852"/>
<evidence type="ECO:0000313" key="3">
    <source>
        <dbReference type="EMBL" id="ANQ05856.1"/>
    </source>
</evidence>
<gene>
    <name evidence="3" type="ORF">PCOAH_00001330</name>
</gene>
<feature type="compositionally biased region" description="Basic and acidic residues" evidence="1">
    <location>
        <begin position="123"/>
        <end position="134"/>
    </location>
</feature>
<keyword evidence="2" id="KW-0732">Signal</keyword>
<dbReference type="OrthoDB" id="4217619at2759"/>
<dbReference type="AlphaFoldDB" id="A0A1B1DST2"/>
<dbReference type="EMBL" id="CP016239">
    <property type="protein sequence ID" value="ANQ05856.1"/>
    <property type="molecule type" value="Genomic_DNA"/>
</dbReference>
<evidence type="ECO:0000256" key="1">
    <source>
        <dbReference type="SAM" id="MobiDB-lite"/>
    </source>
</evidence>
<sequence length="332" mass="36764">MKLSLLSYSFSASVASLVIIRGGSNPWCVAGRMGEGPPPTDHTNYAQHNSGKLATQIGQTGEEHVYDTETQGGDDDEFIFNEGIPTDGSKNSKVDPPFVEDAPAYVNPLVNYKQVAKMDAPNGEDRLPLSDLHKGSNNNPNERTKDGKVDLPTQQYEASFRDNVIAGEPPSGSNYQGASTTWRRKKKKNLYHRMNPTEHSLLDKHPHRETTNPYVSNFHGRHSNQAVVQHRVGKLKLRTNRDGQKMVKDILTPQVVKVMKEYLLKRRKINANGNANGRMDHLGGSSSDQLHREGSPPWGNSLTGSSKVSHPLRFFPANLAPHSGDTQPVHHK</sequence>
<feature type="region of interest" description="Disordered" evidence="1">
    <location>
        <begin position="120"/>
        <end position="150"/>
    </location>
</feature>
<name>A0A1B1DST2_9APIC</name>
<feature type="signal peptide" evidence="2">
    <location>
        <begin position="1"/>
        <end position="16"/>
    </location>
</feature>
<feature type="region of interest" description="Disordered" evidence="1">
    <location>
        <begin position="272"/>
        <end position="305"/>
    </location>
</feature>
<dbReference type="Proteomes" id="UP000092716">
    <property type="component" value="Chromosome 1"/>
</dbReference>
<keyword evidence="3" id="KW-0378">Hydrolase</keyword>
<keyword evidence="4" id="KW-1185">Reference proteome</keyword>
<evidence type="ECO:0000313" key="4">
    <source>
        <dbReference type="Proteomes" id="UP000092716"/>
    </source>
</evidence>
<feature type="compositionally biased region" description="Polar residues" evidence="1">
    <location>
        <begin position="171"/>
        <end position="181"/>
    </location>
</feature>
<dbReference type="KEGG" id="pcot:PCOAH_00001330"/>